<reference evidence="1" key="1">
    <citation type="journal article" date="2014" name="Int. J. Syst. Evol. Microbiol.">
        <title>Complete genome sequence of Corynebacterium casei LMG S-19264T (=DSM 44701T), isolated from a smear-ripened cheese.</title>
        <authorList>
            <consortium name="US DOE Joint Genome Institute (JGI-PGF)"/>
            <person name="Walter F."/>
            <person name="Albersmeier A."/>
            <person name="Kalinowski J."/>
            <person name="Ruckert C."/>
        </authorList>
    </citation>
    <scope>NUCLEOTIDE SEQUENCE</scope>
    <source>
        <strain evidence="1">CGMCC 1.15254</strain>
    </source>
</reference>
<comment type="caution">
    <text evidence="1">The sequence shown here is derived from an EMBL/GenBank/DDBJ whole genome shotgun (WGS) entry which is preliminary data.</text>
</comment>
<gene>
    <name evidence="1" type="ORF">GCM10011332_33610</name>
</gene>
<dbReference type="AlphaFoldDB" id="A0A917FHL4"/>
<dbReference type="Proteomes" id="UP000632498">
    <property type="component" value="Unassembled WGS sequence"/>
</dbReference>
<reference evidence="1" key="2">
    <citation type="submission" date="2020-09" db="EMBL/GenBank/DDBJ databases">
        <authorList>
            <person name="Sun Q."/>
            <person name="Zhou Y."/>
        </authorList>
    </citation>
    <scope>NUCLEOTIDE SEQUENCE</scope>
    <source>
        <strain evidence="1">CGMCC 1.15254</strain>
    </source>
</reference>
<name>A0A917FHL4_9PROT</name>
<evidence type="ECO:0000313" key="2">
    <source>
        <dbReference type="Proteomes" id="UP000632498"/>
    </source>
</evidence>
<keyword evidence="2" id="KW-1185">Reference proteome</keyword>
<sequence length="75" mass="8775">MSTYYDFDPPIPMNLMDVKQNEFGDEYVDFGDNEYVILAVDDDWAIGCTRNVFVSHKTCCEFFMNQFDSKLIPLD</sequence>
<organism evidence="1 2">
    <name type="scientific">Terasakiella brassicae</name>
    <dbReference type="NCBI Taxonomy" id="1634917"/>
    <lineage>
        <taxon>Bacteria</taxon>
        <taxon>Pseudomonadati</taxon>
        <taxon>Pseudomonadota</taxon>
        <taxon>Alphaproteobacteria</taxon>
        <taxon>Rhodospirillales</taxon>
        <taxon>Terasakiellaceae</taxon>
        <taxon>Terasakiella</taxon>
    </lineage>
</organism>
<protein>
    <submittedName>
        <fullName evidence="1">Uncharacterized protein</fullName>
    </submittedName>
</protein>
<evidence type="ECO:0000313" key="1">
    <source>
        <dbReference type="EMBL" id="GGF76918.1"/>
    </source>
</evidence>
<proteinExistence type="predicted"/>
<dbReference type="RefSeq" id="WP_188667391.1">
    <property type="nucleotide sequence ID" value="NZ_BMHV01000062.1"/>
</dbReference>
<accession>A0A917FHL4</accession>
<dbReference type="EMBL" id="BMHV01000062">
    <property type="protein sequence ID" value="GGF76918.1"/>
    <property type="molecule type" value="Genomic_DNA"/>
</dbReference>